<dbReference type="EMBL" id="JAJAXM010000037">
    <property type="protein sequence ID" value="MCG9027106.1"/>
    <property type="molecule type" value="Genomic_DNA"/>
</dbReference>
<reference evidence="1 2" key="1">
    <citation type="submission" date="2021-10" db="EMBL/GenBank/DDBJ databases">
        <title>Whole-genome sequencing analysis of Laribacter hongkongensis: virulence gene profiles, carbohydrate-active enzyme prediction, and antimicrobial resistance characterization.</title>
        <authorList>
            <person name="Yuan P."/>
            <person name="Zhan Y."/>
            <person name="Chen D."/>
        </authorList>
    </citation>
    <scope>NUCLEOTIDE SEQUENCE [LARGE SCALE GENOMIC DNA]</scope>
    <source>
        <strain evidence="1 2">W67</strain>
    </source>
</reference>
<protein>
    <recommendedName>
        <fullName evidence="3">YokE-like PH domain-containing protein</fullName>
    </recommendedName>
</protein>
<dbReference type="Proteomes" id="UP001200247">
    <property type="component" value="Unassembled WGS sequence"/>
</dbReference>
<proteinExistence type="predicted"/>
<sequence>MSECQSSKLEKGSGVNEIYNTLVSISKAYAQDKGFAYVIWTDDTFRLAFSHNGNQLSGVWLGIKPFHNQVDLYAYRNISESCANDLQRNFDGIHLNGHAALQIRSDNLIQAKKFVEIVIHYMELHRKTMHA</sequence>
<gene>
    <name evidence="1" type="ORF">LH440_14565</name>
</gene>
<organism evidence="1 2">
    <name type="scientific">Laribacter hongkongensis</name>
    <dbReference type="NCBI Taxonomy" id="168471"/>
    <lineage>
        <taxon>Bacteria</taxon>
        <taxon>Pseudomonadati</taxon>
        <taxon>Pseudomonadota</taxon>
        <taxon>Betaproteobacteria</taxon>
        <taxon>Neisseriales</taxon>
        <taxon>Aquaspirillaceae</taxon>
        <taxon>Laribacter</taxon>
    </lineage>
</organism>
<evidence type="ECO:0000313" key="1">
    <source>
        <dbReference type="EMBL" id="MCG9027106.1"/>
    </source>
</evidence>
<dbReference type="AlphaFoldDB" id="A0ABD4SWZ9"/>
<comment type="caution">
    <text evidence="1">The sequence shown here is derived from an EMBL/GenBank/DDBJ whole genome shotgun (WGS) entry which is preliminary data.</text>
</comment>
<evidence type="ECO:0008006" key="3">
    <source>
        <dbReference type="Google" id="ProtNLM"/>
    </source>
</evidence>
<evidence type="ECO:0000313" key="2">
    <source>
        <dbReference type="Proteomes" id="UP001200247"/>
    </source>
</evidence>
<accession>A0ABD4SWZ9</accession>
<dbReference type="RefSeq" id="WP_239894509.1">
    <property type="nucleotide sequence ID" value="NZ_JAJAXM010000037.1"/>
</dbReference>
<name>A0ABD4SWZ9_9NEIS</name>